<evidence type="ECO:0000256" key="1">
    <source>
        <dbReference type="SAM" id="MobiDB-lite"/>
    </source>
</evidence>
<sequence length="782" mass="90189">MPRKNPFTDIALKQKATDSIAKTSDSPISSTSSLDDFPPLDMSSSNIEFQFTDNKGELETLCLDFETQIHPLKVPVKEKTGKTYLTWFHEMFLKCPQDAMILARMYIHLRQIEGAPNHKKRAFIWLANYLCINNKILIDFSYSDLNSITKEKSHIARTTLTTTVNIIKNIIKITPQIPEKIKQQISNYAPPNALFNNNAPLSAKERIQKSKINNDYPEYIMFQIYAYTNACLMEIKEANVRLKALQGSSHYPDLFSEKGLNQFREFVYSKDYSNYEKALDMELIAYARCNDALKEIFWGKINQDEIELIKNKLITYRYSEAYQVLPDHIRNNANVEYLFKGIGKVGIAENSKSLIPLLRVIGSDKSLDIQSIINLRMHKPVSWRKYKLYLAQTYINYELFYGIRKDKMFIFAAHANSFHDVLLGRSDKFDFLLILLLLCESGRNLEVAINLPASVKLGKDLTSILEVKAPFASEPSCWLSSFKVRGHVTGLGVQEEDIVIPLNTPLYRYLQLLDSIRSKNNPNRESFFSIKKSNRQSYLRDFTQFCWIKNSDGSALHTIQTRKFRKVWSGEVLLQYMGDINTKDDLIKAVGEDLRNTIPLTYLLQSSRTETMLASAIVGLQLRFLEDHKNLAAEIKLKGEKPENGSRIKRYFCDCTDPYNPDYLPDLDTEYCKQFDMCLGCSKAVVYEEHIPNIIYRCFQYEKIIKDSPELYATYYEIKHQRARQALERFRTKSKHGESKHAEAVKIAVEAWENPAIHLLPPLIHQNINNINVININSGEAS</sequence>
<dbReference type="EMBL" id="BAER01000035">
    <property type="protein sequence ID" value="GAC32302.1"/>
    <property type="molecule type" value="Genomic_DNA"/>
</dbReference>
<evidence type="ECO:0000313" key="2">
    <source>
        <dbReference type="EMBL" id="GAC32302.1"/>
    </source>
</evidence>
<dbReference type="RefSeq" id="WP_007104100.1">
    <property type="nucleotide sequence ID" value="NZ_BAER01000035.1"/>
</dbReference>
<proteinExistence type="predicted"/>
<protein>
    <submittedName>
        <fullName evidence="2">Uncharacterized protein</fullName>
    </submittedName>
</protein>
<accession>K6ZPW0</accession>
<dbReference type="STRING" id="1129793.GPLA_1388"/>
<gene>
    <name evidence="2" type="ORF">GPLA_1388</name>
</gene>
<feature type="compositionally biased region" description="Low complexity" evidence="1">
    <location>
        <begin position="24"/>
        <end position="36"/>
    </location>
</feature>
<dbReference type="AlphaFoldDB" id="K6ZPW0"/>
<comment type="caution">
    <text evidence="2">The sequence shown here is derived from an EMBL/GenBank/DDBJ whole genome shotgun (WGS) entry which is preliminary data.</text>
</comment>
<organism evidence="2 3">
    <name type="scientific">Paraglaciecola polaris LMG 21857</name>
    <dbReference type="NCBI Taxonomy" id="1129793"/>
    <lineage>
        <taxon>Bacteria</taxon>
        <taxon>Pseudomonadati</taxon>
        <taxon>Pseudomonadota</taxon>
        <taxon>Gammaproteobacteria</taxon>
        <taxon>Alteromonadales</taxon>
        <taxon>Alteromonadaceae</taxon>
        <taxon>Paraglaciecola</taxon>
    </lineage>
</organism>
<name>K6ZPW0_9ALTE</name>
<feature type="region of interest" description="Disordered" evidence="1">
    <location>
        <begin position="17"/>
        <end position="36"/>
    </location>
</feature>
<reference evidence="3" key="1">
    <citation type="journal article" date="2014" name="Environ. Microbiol.">
        <title>Comparative genomics of the marine bacterial genus Glaciecola reveals the high degree of genomic diversity and genomic characteristic for cold adaptation.</title>
        <authorList>
            <person name="Qin Q.L."/>
            <person name="Xie B.B."/>
            <person name="Yu Y."/>
            <person name="Shu Y.L."/>
            <person name="Rong J.C."/>
            <person name="Zhang Y.J."/>
            <person name="Zhao D.L."/>
            <person name="Chen X.L."/>
            <person name="Zhang X.Y."/>
            <person name="Chen B."/>
            <person name="Zhou B.C."/>
            <person name="Zhang Y.Z."/>
        </authorList>
    </citation>
    <scope>NUCLEOTIDE SEQUENCE [LARGE SCALE GENOMIC DNA]</scope>
    <source>
        <strain evidence="3">LMG 21857</strain>
    </source>
</reference>
<keyword evidence="3" id="KW-1185">Reference proteome</keyword>
<evidence type="ECO:0000313" key="3">
    <source>
        <dbReference type="Proteomes" id="UP000006322"/>
    </source>
</evidence>
<dbReference type="OrthoDB" id="6092950at2"/>
<dbReference type="Proteomes" id="UP000006322">
    <property type="component" value="Unassembled WGS sequence"/>
</dbReference>